<comment type="caution">
    <text evidence="2">The sequence shown here is derived from an EMBL/GenBank/DDBJ whole genome shotgun (WGS) entry which is preliminary data.</text>
</comment>
<dbReference type="EMBL" id="JABFTP020000062">
    <property type="protein sequence ID" value="KAL3274124.1"/>
    <property type="molecule type" value="Genomic_DNA"/>
</dbReference>
<name>A0ABD2N6E8_9CUCU</name>
<organism evidence="2 3">
    <name type="scientific">Cryptolaemus montrouzieri</name>
    <dbReference type="NCBI Taxonomy" id="559131"/>
    <lineage>
        <taxon>Eukaryota</taxon>
        <taxon>Metazoa</taxon>
        <taxon>Ecdysozoa</taxon>
        <taxon>Arthropoda</taxon>
        <taxon>Hexapoda</taxon>
        <taxon>Insecta</taxon>
        <taxon>Pterygota</taxon>
        <taxon>Neoptera</taxon>
        <taxon>Endopterygota</taxon>
        <taxon>Coleoptera</taxon>
        <taxon>Polyphaga</taxon>
        <taxon>Cucujiformia</taxon>
        <taxon>Coccinelloidea</taxon>
        <taxon>Coccinellidae</taxon>
        <taxon>Scymninae</taxon>
        <taxon>Scymnini</taxon>
        <taxon>Cryptolaemus</taxon>
    </lineage>
</organism>
<feature type="region of interest" description="Disordered" evidence="1">
    <location>
        <begin position="115"/>
        <end position="187"/>
    </location>
</feature>
<dbReference type="AlphaFoldDB" id="A0ABD2N6E8"/>
<evidence type="ECO:0000256" key="1">
    <source>
        <dbReference type="SAM" id="MobiDB-lite"/>
    </source>
</evidence>
<dbReference type="Proteomes" id="UP001516400">
    <property type="component" value="Unassembled WGS sequence"/>
</dbReference>
<sequence>MIKKKSSRGITKISKTYEKVTSSEKTLPKRRSRVKRISNCIKDTNEENKLKKNINSDETIEDISETNNSLVLEEKIKTSTTKQVEAVVEHNQVEEENKNLIISEPLDCAATTVDDSNIEQKGNSNNTDTIEGNQTEDKMSSAENNEEVTNFSQQKSNTGSNIELSHSEQEITPSVKENKNILLENVS</sequence>
<feature type="compositionally biased region" description="Polar residues" evidence="1">
    <location>
        <begin position="115"/>
        <end position="133"/>
    </location>
</feature>
<evidence type="ECO:0000313" key="3">
    <source>
        <dbReference type="Proteomes" id="UP001516400"/>
    </source>
</evidence>
<protein>
    <submittedName>
        <fullName evidence="2">Uncharacterized protein</fullName>
    </submittedName>
</protein>
<gene>
    <name evidence="2" type="ORF">HHI36_015538</name>
</gene>
<proteinExistence type="predicted"/>
<feature type="compositionally biased region" description="Polar residues" evidence="1">
    <location>
        <begin position="141"/>
        <end position="164"/>
    </location>
</feature>
<accession>A0ABD2N6E8</accession>
<reference evidence="2 3" key="1">
    <citation type="journal article" date="2021" name="BMC Biol.">
        <title>Horizontally acquired antibacterial genes associated with adaptive radiation of ladybird beetles.</title>
        <authorList>
            <person name="Li H.S."/>
            <person name="Tang X.F."/>
            <person name="Huang Y.H."/>
            <person name="Xu Z.Y."/>
            <person name="Chen M.L."/>
            <person name="Du X.Y."/>
            <person name="Qiu B.Y."/>
            <person name="Chen P.T."/>
            <person name="Zhang W."/>
            <person name="Slipinski A."/>
            <person name="Escalona H.E."/>
            <person name="Waterhouse R.M."/>
            <person name="Zwick A."/>
            <person name="Pang H."/>
        </authorList>
    </citation>
    <scope>NUCLEOTIDE SEQUENCE [LARGE SCALE GENOMIC DNA]</scope>
    <source>
        <strain evidence="2">SYSU2018</strain>
    </source>
</reference>
<keyword evidence="3" id="KW-1185">Reference proteome</keyword>
<evidence type="ECO:0000313" key="2">
    <source>
        <dbReference type="EMBL" id="KAL3274124.1"/>
    </source>
</evidence>